<feature type="region of interest" description="Disordered" evidence="1">
    <location>
        <begin position="85"/>
        <end position="139"/>
    </location>
</feature>
<protein>
    <submittedName>
        <fullName evidence="2">Uncharacterized protein</fullName>
    </submittedName>
</protein>
<evidence type="ECO:0000256" key="1">
    <source>
        <dbReference type="SAM" id="MobiDB-lite"/>
    </source>
</evidence>
<sequence>MDGVVTGTHDRPNLAVDAVMDVCDVEAPEKAGGEVENVATEVVAKPRLQRPGEPPPGGSATRQERIEHDAVVPVRLLHEPVEVLRPLHLHPPPPPGLATSDRNPTTSSEKGRTLRVPRPVRPLDHRLGLLPRSSSSRSA</sequence>
<evidence type="ECO:0000313" key="2">
    <source>
        <dbReference type="EMBL" id="RRT71138.1"/>
    </source>
</evidence>
<feature type="region of interest" description="Disordered" evidence="1">
    <location>
        <begin position="44"/>
        <end position="67"/>
    </location>
</feature>
<organism evidence="2 3">
    <name type="scientific">Ensete ventricosum</name>
    <name type="common">Abyssinian banana</name>
    <name type="synonym">Musa ensete</name>
    <dbReference type="NCBI Taxonomy" id="4639"/>
    <lineage>
        <taxon>Eukaryota</taxon>
        <taxon>Viridiplantae</taxon>
        <taxon>Streptophyta</taxon>
        <taxon>Embryophyta</taxon>
        <taxon>Tracheophyta</taxon>
        <taxon>Spermatophyta</taxon>
        <taxon>Magnoliopsida</taxon>
        <taxon>Liliopsida</taxon>
        <taxon>Zingiberales</taxon>
        <taxon>Musaceae</taxon>
        <taxon>Ensete</taxon>
    </lineage>
</organism>
<proteinExistence type="predicted"/>
<accession>A0A427A4P6</accession>
<reference evidence="2 3" key="1">
    <citation type="journal article" date="2014" name="Agronomy (Basel)">
        <title>A Draft Genome Sequence for Ensete ventricosum, the Drought-Tolerant Tree Against Hunger.</title>
        <authorList>
            <person name="Harrison J."/>
            <person name="Moore K.A."/>
            <person name="Paszkiewicz K."/>
            <person name="Jones T."/>
            <person name="Grant M."/>
            <person name="Ambacheew D."/>
            <person name="Muzemil S."/>
            <person name="Studholme D.J."/>
        </authorList>
    </citation>
    <scope>NUCLEOTIDE SEQUENCE [LARGE SCALE GENOMIC DNA]</scope>
</reference>
<gene>
    <name evidence="2" type="ORF">B296_00026307</name>
</gene>
<name>A0A427A4P6_ENSVE</name>
<dbReference type="AlphaFoldDB" id="A0A427A4P6"/>
<dbReference type="EMBL" id="AMZH03003793">
    <property type="protein sequence ID" value="RRT71138.1"/>
    <property type="molecule type" value="Genomic_DNA"/>
</dbReference>
<comment type="caution">
    <text evidence="2">The sequence shown here is derived from an EMBL/GenBank/DDBJ whole genome shotgun (WGS) entry which is preliminary data.</text>
</comment>
<dbReference type="Proteomes" id="UP000287651">
    <property type="component" value="Unassembled WGS sequence"/>
</dbReference>
<evidence type="ECO:0000313" key="3">
    <source>
        <dbReference type="Proteomes" id="UP000287651"/>
    </source>
</evidence>